<name>A0A6J4PEK8_9ACTN</name>
<dbReference type="InterPro" id="IPR001434">
    <property type="entry name" value="OmcB-like_DUF11"/>
</dbReference>
<evidence type="ECO:0000256" key="2">
    <source>
        <dbReference type="SAM" id="SignalP"/>
    </source>
</evidence>
<accession>A0A6J4PEK8</accession>
<sequence length="176" mass="18442">MTNTTTAGTGRLWVAALLAGAFAATAALLMALGGTAGAQTAQAGPDLVLKKTVYPRAVEVGERQAFTIRITNEGTSRAEGVRMTDPLPSKVRFIRATTSREVPGSCGIEDRVVTCRLGTLGVDKTVTAKIHVKPVVAGSYTNRAYASYTSPSARALESDTSDNSDAARALVEAQRR</sequence>
<dbReference type="EMBL" id="CADCUT010000120">
    <property type="protein sequence ID" value="CAA9412364.1"/>
    <property type="molecule type" value="Genomic_DNA"/>
</dbReference>
<dbReference type="Gene3D" id="2.60.40.10">
    <property type="entry name" value="Immunoglobulins"/>
    <property type="match status" value="1"/>
</dbReference>
<feature type="domain" description="DUF11" evidence="3">
    <location>
        <begin position="46"/>
        <end position="167"/>
    </location>
</feature>
<dbReference type="AlphaFoldDB" id="A0A6J4PEK8"/>
<organism evidence="4">
    <name type="scientific">uncultured Rubrobacteraceae bacterium</name>
    <dbReference type="NCBI Taxonomy" id="349277"/>
    <lineage>
        <taxon>Bacteria</taxon>
        <taxon>Bacillati</taxon>
        <taxon>Actinomycetota</taxon>
        <taxon>Rubrobacteria</taxon>
        <taxon>Rubrobacterales</taxon>
        <taxon>Rubrobacteraceae</taxon>
        <taxon>environmental samples</taxon>
    </lineage>
</organism>
<dbReference type="NCBIfam" id="TIGR01451">
    <property type="entry name" value="B_ant_repeat"/>
    <property type="match status" value="1"/>
</dbReference>
<feature type="signal peptide" evidence="2">
    <location>
        <begin position="1"/>
        <end position="26"/>
    </location>
</feature>
<feature type="chain" id="PRO_5039344068" description="DUF11 domain-containing protein" evidence="2">
    <location>
        <begin position="27"/>
        <end position="176"/>
    </location>
</feature>
<dbReference type="Pfam" id="PF01345">
    <property type="entry name" value="DUF11"/>
    <property type="match status" value="1"/>
</dbReference>
<protein>
    <recommendedName>
        <fullName evidence="3">DUF11 domain-containing protein</fullName>
    </recommendedName>
</protein>
<dbReference type="InterPro" id="IPR013783">
    <property type="entry name" value="Ig-like_fold"/>
</dbReference>
<proteinExistence type="predicted"/>
<reference evidence="4" key="1">
    <citation type="submission" date="2020-02" db="EMBL/GenBank/DDBJ databases">
        <authorList>
            <person name="Meier V. D."/>
        </authorList>
    </citation>
    <scope>NUCLEOTIDE SEQUENCE</scope>
    <source>
        <strain evidence="4">AVDCRST_MAG03</strain>
    </source>
</reference>
<evidence type="ECO:0000313" key="4">
    <source>
        <dbReference type="EMBL" id="CAA9412364.1"/>
    </source>
</evidence>
<dbReference type="InterPro" id="IPR047589">
    <property type="entry name" value="DUF11_rpt"/>
</dbReference>
<evidence type="ECO:0000256" key="1">
    <source>
        <dbReference type="SAM" id="MobiDB-lite"/>
    </source>
</evidence>
<evidence type="ECO:0000259" key="3">
    <source>
        <dbReference type="Pfam" id="PF01345"/>
    </source>
</evidence>
<dbReference type="GO" id="GO:0005975">
    <property type="term" value="P:carbohydrate metabolic process"/>
    <property type="evidence" value="ECO:0007669"/>
    <property type="project" value="UniProtKB-ARBA"/>
</dbReference>
<keyword evidence="2" id="KW-0732">Signal</keyword>
<feature type="region of interest" description="Disordered" evidence="1">
    <location>
        <begin position="152"/>
        <end position="176"/>
    </location>
</feature>
<gene>
    <name evidence="4" type="ORF">AVDCRST_MAG03-1960</name>
</gene>